<gene>
    <name evidence="1" type="ORF">HPB48_013487</name>
</gene>
<dbReference type="VEuPathDB" id="VectorBase:HLOH_042945"/>
<evidence type="ECO:0000313" key="2">
    <source>
        <dbReference type="Proteomes" id="UP000821853"/>
    </source>
</evidence>
<evidence type="ECO:0000313" key="1">
    <source>
        <dbReference type="EMBL" id="KAH9375444.1"/>
    </source>
</evidence>
<sequence length="102" mass="11485">MYFRLLRTHCCNLIHGTISAFPLVGELRLVALREKIFEVPCESPTFTIAWHPKRHLLAFACDDKGERDQDAGTVKLFGLPSSSSLLIHPHSRPGGHHQRPCT</sequence>
<name>A0A9J6GMS5_HAELO</name>
<accession>A0A9J6GMS5</accession>
<keyword evidence="2" id="KW-1185">Reference proteome</keyword>
<dbReference type="OrthoDB" id="340259at2759"/>
<dbReference type="AlphaFoldDB" id="A0A9J6GMS5"/>
<dbReference type="EMBL" id="JABSTR010000007">
    <property type="protein sequence ID" value="KAH9375444.1"/>
    <property type="molecule type" value="Genomic_DNA"/>
</dbReference>
<proteinExistence type="predicted"/>
<dbReference type="Proteomes" id="UP000821853">
    <property type="component" value="Chromosome 5"/>
</dbReference>
<reference evidence="1 2" key="1">
    <citation type="journal article" date="2020" name="Cell">
        <title>Large-Scale Comparative Analyses of Tick Genomes Elucidate Their Genetic Diversity and Vector Capacities.</title>
        <authorList>
            <consortium name="Tick Genome and Microbiome Consortium (TIGMIC)"/>
            <person name="Jia N."/>
            <person name="Wang J."/>
            <person name="Shi W."/>
            <person name="Du L."/>
            <person name="Sun Y."/>
            <person name="Zhan W."/>
            <person name="Jiang J.F."/>
            <person name="Wang Q."/>
            <person name="Zhang B."/>
            <person name="Ji P."/>
            <person name="Bell-Sakyi L."/>
            <person name="Cui X.M."/>
            <person name="Yuan T.T."/>
            <person name="Jiang B.G."/>
            <person name="Yang W.F."/>
            <person name="Lam T.T."/>
            <person name="Chang Q.C."/>
            <person name="Ding S.J."/>
            <person name="Wang X.J."/>
            <person name="Zhu J.G."/>
            <person name="Ruan X.D."/>
            <person name="Zhao L."/>
            <person name="Wei J.T."/>
            <person name="Ye R.Z."/>
            <person name="Que T.C."/>
            <person name="Du C.H."/>
            <person name="Zhou Y.H."/>
            <person name="Cheng J.X."/>
            <person name="Dai P.F."/>
            <person name="Guo W.B."/>
            <person name="Han X.H."/>
            <person name="Huang E.J."/>
            <person name="Li L.F."/>
            <person name="Wei W."/>
            <person name="Gao Y.C."/>
            <person name="Liu J.Z."/>
            <person name="Shao H.Z."/>
            <person name="Wang X."/>
            <person name="Wang C.C."/>
            <person name="Yang T.C."/>
            <person name="Huo Q.B."/>
            <person name="Li W."/>
            <person name="Chen H.Y."/>
            <person name="Chen S.E."/>
            <person name="Zhou L.G."/>
            <person name="Ni X.B."/>
            <person name="Tian J.H."/>
            <person name="Sheng Y."/>
            <person name="Liu T."/>
            <person name="Pan Y.S."/>
            <person name="Xia L.Y."/>
            <person name="Li J."/>
            <person name="Zhao F."/>
            <person name="Cao W.C."/>
        </authorList>
    </citation>
    <scope>NUCLEOTIDE SEQUENCE [LARGE SCALE GENOMIC DNA]</scope>
    <source>
        <strain evidence="1">HaeL-2018</strain>
    </source>
</reference>
<organism evidence="1 2">
    <name type="scientific">Haemaphysalis longicornis</name>
    <name type="common">Bush tick</name>
    <dbReference type="NCBI Taxonomy" id="44386"/>
    <lineage>
        <taxon>Eukaryota</taxon>
        <taxon>Metazoa</taxon>
        <taxon>Ecdysozoa</taxon>
        <taxon>Arthropoda</taxon>
        <taxon>Chelicerata</taxon>
        <taxon>Arachnida</taxon>
        <taxon>Acari</taxon>
        <taxon>Parasitiformes</taxon>
        <taxon>Ixodida</taxon>
        <taxon>Ixodoidea</taxon>
        <taxon>Ixodidae</taxon>
        <taxon>Haemaphysalinae</taxon>
        <taxon>Haemaphysalis</taxon>
    </lineage>
</organism>
<protein>
    <submittedName>
        <fullName evidence="1">Uncharacterized protein</fullName>
    </submittedName>
</protein>
<comment type="caution">
    <text evidence="1">The sequence shown here is derived from an EMBL/GenBank/DDBJ whole genome shotgun (WGS) entry which is preliminary data.</text>
</comment>